<name>A0A8H3TV44_9TREE</name>
<dbReference type="EMBL" id="BLZA01000023">
    <property type="protein sequence ID" value="GHJ87644.1"/>
    <property type="molecule type" value="Genomic_DNA"/>
</dbReference>
<evidence type="ECO:0000313" key="1">
    <source>
        <dbReference type="EMBL" id="GHJ87644.1"/>
    </source>
</evidence>
<gene>
    <name evidence="1" type="ORF">NliqN6_4046</name>
</gene>
<dbReference type="AlphaFoldDB" id="A0A8H3TV44"/>
<comment type="caution">
    <text evidence="1">The sequence shown here is derived from an EMBL/GenBank/DDBJ whole genome shotgun (WGS) entry which is preliminary data.</text>
</comment>
<organism evidence="1 2">
    <name type="scientific">Naganishia liquefaciens</name>
    <dbReference type="NCBI Taxonomy" id="104408"/>
    <lineage>
        <taxon>Eukaryota</taxon>
        <taxon>Fungi</taxon>
        <taxon>Dikarya</taxon>
        <taxon>Basidiomycota</taxon>
        <taxon>Agaricomycotina</taxon>
        <taxon>Tremellomycetes</taxon>
        <taxon>Filobasidiales</taxon>
        <taxon>Filobasidiaceae</taxon>
        <taxon>Naganishia</taxon>
    </lineage>
</organism>
<keyword evidence="2" id="KW-1185">Reference proteome</keyword>
<reference evidence="1" key="1">
    <citation type="submission" date="2020-07" db="EMBL/GenBank/DDBJ databases">
        <title>Draft Genome Sequence of a Deep-Sea Yeast, Naganishia (Cryptococcus) liquefaciens strain N6.</title>
        <authorList>
            <person name="Han Y.W."/>
            <person name="Kajitani R."/>
            <person name="Morimoto H."/>
            <person name="Parhat M."/>
            <person name="Tsubouchi H."/>
            <person name="Bakenova O."/>
            <person name="Ogata M."/>
            <person name="Argunhan B."/>
            <person name="Aoki R."/>
            <person name="Kajiwara S."/>
            <person name="Itoh T."/>
            <person name="Iwasaki H."/>
        </authorList>
    </citation>
    <scope>NUCLEOTIDE SEQUENCE</scope>
    <source>
        <strain evidence="1">N6</strain>
    </source>
</reference>
<dbReference type="Proteomes" id="UP000620104">
    <property type="component" value="Unassembled WGS sequence"/>
</dbReference>
<dbReference type="OrthoDB" id="2593688at2759"/>
<sequence length="113" mass="12992">MSAKINPDSFNLDIPILVRMRPVQSCPYRDVCDMDIPILDQFALQFQSLDLKSSKSRVTRQCPPTPAYWTAKMEEDSECRRRFEDEGSAEDGWVITVERGKFVGRVDLDEMTA</sequence>
<accession>A0A8H3TV44</accession>
<evidence type="ECO:0000313" key="2">
    <source>
        <dbReference type="Proteomes" id="UP000620104"/>
    </source>
</evidence>
<protein>
    <submittedName>
        <fullName evidence="1">Uncharacterized protein</fullName>
    </submittedName>
</protein>
<proteinExistence type="predicted"/>